<dbReference type="Pfam" id="PF01979">
    <property type="entry name" value="Amidohydro_1"/>
    <property type="match status" value="1"/>
</dbReference>
<evidence type="ECO:0000256" key="2">
    <source>
        <dbReference type="ARBA" id="ARBA00022723"/>
    </source>
</evidence>
<evidence type="ECO:0000313" key="8">
    <source>
        <dbReference type="Proteomes" id="UP000004386"/>
    </source>
</evidence>
<dbReference type="Proteomes" id="UP000004386">
    <property type="component" value="Unassembled WGS sequence"/>
</dbReference>
<dbReference type="InterPro" id="IPR010252">
    <property type="entry name" value="HutF"/>
</dbReference>
<dbReference type="Gene3D" id="3.20.20.140">
    <property type="entry name" value="Metal-dependent hydrolases"/>
    <property type="match status" value="1"/>
</dbReference>
<dbReference type="Gene3D" id="2.30.40.10">
    <property type="entry name" value="Urease, subunit C, domain 1"/>
    <property type="match status" value="1"/>
</dbReference>
<evidence type="ECO:0000256" key="1">
    <source>
        <dbReference type="ARBA" id="ARBA00001947"/>
    </source>
</evidence>
<comment type="caution">
    <text evidence="7">The sequence shown here is derived from an EMBL/GenBank/DDBJ whole genome shotgun (WGS) entry which is preliminary data.</text>
</comment>
<dbReference type="NCBIfam" id="NF006683">
    <property type="entry name" value="PRK09229.1-4"/>
    <property type="match status" value="1"/>
</dbReference>
<feature type="domain" description="Amidohydrolase-related" evidence="5">
    <location>
        <begin position="64"/>
        <end position="420"/>
    </location>
</feature>
<dbReference type="SUPFAM" id="SSF51556">
    <property type="entry name" value="Metallo-dependent hydrolases"/>
    <property type="match status" value="1"/>
</dbReference>
<sequence length="466" mass="50221">MHENEAEESLSMSDATLKTRFVHAGQALLESGWADDVRIGIADGKIVSLEAGSSVKPGDEPHAVVIAGMPNLHSHAFQYGMAGLAERRGPSADSFWSWREIMYKFALTMSPEQAEAVALRLYVDMLEAGFTRVGEFHYLHHDRDGAPYANLSEMTDRIVSAAKKAGMGLTLLPVFYAHSSFGGAAPNEGQRRFINDPERFARLLEGCKQALAGFDGAVLGVAPHSLRAVTPDELKVVTQLLPDAPVHIHVAEQVKEVEDCIAWSGKRPVEWLLDNQDLSSRWCLIHATHMTDDETKHMAEAGAIAGLCPVTEANLGDGTFNATVFAAAGGKFGIGSDSNVLIGIGDELRQLEYSQRLFHRARNVLAENEGSTGRALFDGAVAGGNIAMGRAGDGLKIGASADFIALDAGRLPHAKGDAVLDGWIFGGRAHINDVWVRGVKQVEGGRHRLRDEAERAFQKTIGELLA</sequence>
<dbReference type="SUPFAM" id="SSF51338">
    <property type="entry name" value="Composite domain of metallo-dependent hydrolases"/>
    <property type="match status" value="1"/>
</dbReference>
<dbReference type="HOGENOM" id="CLU_012358_3_0_5"/>
<gene>
    <name evidence="7" type="primary">hutF</name>
    <name evidence="7" type="ORF">OINT_1001840</name>
</gene>
<dbReference type="GO" id="GO:0019239">
    <property type="term" value="F:deaminase activity"/>
    <property type="evidence" value="ECO:0007669"/>
    <property type="project" value="TreeGrafter"/>
</dbReference>
<organism evidence="7 8">
    <name type="scientific">Brucella intermedia LMG 3301</name>
    <dbReference type="NCBI Taxonomy" id="641118"/>
    <lineage>
        <taxon>Bacteria</taxon>
        <taxon>Pseudomonadati</taxon>
        <taxon>Pseudomonadota</taxon>
        <taxon>Alphaproteobacteria</taxon>
        <taxon>Hyphomicrobiales</taxon>
        <taxon>Brucellaceae</taxon>
        <taxon>Brucella/Ochrobactrum group</taxon>
        <taxon>Brucella</taxon>
    </lineage>
</organism>
<dbReference type="GO" id="GO:0005829">
    <property type="term" value="C:cytosol"/>
    <property type="evidence" value="ECO:0007669"/>
    <property type="project" value="TreeGrafter"/>
</dbReference>
<dbReference type="InterPro" id="IPR051607">
    <property type="entry name" value="Metallo-dep_hydrolases"/>
</dbReference>
<dbReference type="NCBIfam" id="NF006684">
    <property type="entry name" value="PRK09229.1-5"/>
    <property type="match status" value="1"/>
</dbReference>
<dbReference type="InterPro" id="IPR055156">
    <property type="entry name" value="HutF-like_N"/>
</dbReference>
<dbReference type="PANTHER" id="PTHR11271">
    <property type="entry name" value="GUANINE DEAMINASE"/>
    <property type="match status" value="1"/>
</dbReference>
<dbReference type="PANTHER" id="PTHR11271:SF48">
    <property type="entry name" value="AMIDOHYDROLASE-RELATED DOMAIN-CONTAINING PROTEIN"/>
    <property type="match status" value="1"/>
</dbReference>
<keyword evidence="3" id="KW-0378">Hydrolase</keyword>
<evidence type="ECO:0000259" key="6">
    <source>
        <dbReference type="Pfam" id="PF22429"/>
    </source>
</evidence>
<evidence type="ECO:0000256" key="3">
    <source>
        <dbReference type="ARBA" id="ARBA00022801"/>
    </source>
</evidence>
<proteinExistence type="predicted"/>
<dbReference type="NCBIfam" id="NF006681">
    <property type="entry name" value="PRK09229.1-2"/>
    <property type="match status" value="1"/>
</dbReference>
<protein>
    <submittedName>
        <fullName evidence="7">Formiminoglutamate deiminase</fullName>
    </submittedName>
</protein>
<dbReference type="InterPro" id="IPR032466">
    <property type="entry name" value="Metal_Hydrolase"/>
</dbReference>
<evidence type="ECO:0000313" key="7">
    <source>
        <dbReference type="EMBL" id="EEQ96411.1"/>
    </source>
</evidence>
<keyword evidence="2" id="KW-0479">Metal-binding</keyword>
<dbReference type="EMBL" id="ACQA01000001">
    <property type="protein sequence ID" value="EEQ96411.1"/>
    <property type="molecule type" value="Genomic_DNA"/>
</dbReference>
<accession>C4WGA4</accession>
<dbReference type="AlphaFoldDB" id="C4WGA4"/>
<reference evidence="7 8" key="1">
    <citation type="submission" date="2009-05" db="EMBL/GenBank/DDBJ databases">
        <authorList>
            <person name="Setubal J.C."/>
            <person name="Boyle S."/>
            <person name="Crasta O.R."/>
            <person name="Gillespie J.J."/>
            <person name="Kenyon R.W."/>
            <person name="Lu J."/>
            <person name="Mane S."/>
            <person name="Nagrani S."/>
            <person name="Shallom J.M."/>
            <person name="Shallom S."/>
            <person name="Shukla M."/>
            <person name="Snyder E.E."/>
            <person name="Sobral B.W."/>
            <person name="Wattam A.R."/>
            <person name="Will R."/>
            <person name="Williams K."/>
            <person name="Yoo H."/>
            <person name="Munk C."/>
            <person name="Tapia R."/>
            <person name="Green L."/>
            <person name="Rogers Y."/>
            <person name="Detter J.C."/>
            <person name="Bruce D."/>
            <person name="Brettin T.S."/>
            <person name="Tsolis R."/>
        </authorList>
    </citation>
    <scope>NUCLEOTIDE SEQUENCE [LARGE SCALE GENOMIC DNA]</scope>
    <source>
        <strain evidence="7 8">LMG 3301</strain>
    </source>
</reference>
<dbReference type="Pfam" id="PF22429">
    <property type="entry name" value="HutF_N"/>
    <property type="match status" value="1"/>
</dbReference>
<comment type="cofactor">
    <cofactor evidence="1">
        <name>Zn(2+)</name>
        <dbReference type="ChEBI" id="CHEBI:29105"/>
    </cofactor>
</comment>
<dbReference type="CDD" id="cd01313">
    <property type="entry name" value="Met_dep_hydrolase_E"/>
    <property type="match status" value="1"/>
</dbReference>
<evidence type="ECO:0000259" key="5">
    <source>
        <dbReference type="Pfam" id="PF01979"/>
    </source>
</evidence>
<feature type="domain" description="Formimidoylglutamate deiminase N-terminal" evidence="6">
    <location>
        <begin position="19"/>
        <end position="63"/>
    </location>
</feature>
<name>C4WGA4_9HYPH</name>
<dbReference type="InterPro" id="IPR006680">
    <property type="entry name" value="Amidohydro-rel"/>
</dbReference>
<keyword evidence="4" id="KW-0862">Zinc</keyword>
<dbReference type="InterPro" id="IPR011059">
    <property type="entry name" value="Metal-dep_hydrolase_composite"/>
</dbReference>
<dbReference type="NCBIfam" id="TIGR02022">
    <property type="entry name" value="hutF"/>
    <property type="match status" value="1"/>
</dbReference>
<evidence type="ECO:0000256" key="4">
    <source>
        <dbReference type="ARBA" id="ARBA00022833"/>
    </source>
</evidence>
<dbReference type="GO" id="GO:0046872">
    <property type="term" value="F:metal ion binding"/>
    <property type="evidence" value="ECO:0007669"/>
    <property type="project" value="UniProtKB-KW"/>
</dbReference>